<dbReference type="InterPro" id="IPR000467">
    <property type="entry name" value="G_patch_dom"/>
</dbReference>
<feature type="region of interest" description="Disordered" evidence="9">
    <location>
        <begin position="305"/>
        <end position="380"/>
    </location>
</feature>
<dbReference type="InterPro" id="IPR051189">
    <property type="entry name" value="Splicing_assoc_domain"/>
</dbReference>
<feature type="compositionally biased region" description="Polar residues" evidence="9">
    <location>
        <begin position="33"/>
        <end position="43"/>
    </location>
</feature>
<evidence type="ECO:0000256" key="6">
    <source>
        <dbReference type="ARBA" id="ARBA00022664"/>
    </source>
</evidence>
<dbReference type="PROSITE" id="PS51061">
    <property type="entry name" value="R3H"/>
    <property type="match status" value="1"/>
</dbReference>
<evidence type="ECO:0000256" key="5">
    <source>
        <dbReference type="ARBA" id="ARBA00022490"/>
    </source>
</evidence>
<name>A0AAE0HTD5_9PEZI</name>
<dbReference type="GeneID" id="87839914"/>
<evidence type="ECO:0000256" key="4">
    <source>
        <dbReference type="ARBA" id="ARBA00018964"/>
    </source>
</evidence>
<dbReference type="InterPro" id="IPR034082">
    <property type="entry name" value="R3H_G-patch"/>
</dbReference>
<dbReference type="GO" id="GO:0008380">
    <property type="term" value="P:RNA splicing"/>
    <property type="evidence" value="ECO:0007669"/>
    <property type="project" value="UniProtKB-KW"/>
</dbReference>
<proteinExistence type="inferred from homology"/>
<dbReference type="CDD" id="cd02646">
    <property type="entry name" value="R3H_G-patch"/>
    <property type="match status" value="1"/>
</dbReference>
<protein>
    <recommendedName>
        <fullName evidence="4">Protein SQS1</fullName>
    </recommendedName>
</protein>
<dbReference type="InterPro" id="IPR036867">
    <property type="entry name" value="R3H_dom_sf"/>
</dbReference>
<dbReference type="PROSITE" id="PS50174">
    <property type="entry name" value="G_PATCH"/>
    <property type="match status" value="1"/>
</dbReference>
<dbReference type="SUPFAM" id="SSF82708">
    <property type="entry name" value="R3H domain"/>
    <property type="match status" value="1"/>
</dbReference>
<evidence type="ECO:0000256" key="3">
    <source>
        <dbReference type="ARBA" id="ARBA00010306"/>
    </source>
</evidence>
<feature type="domain" description="G-patch" evidence="10">
    <location>
        <begin position="658"/>
        <end position="701"/>
    </location>
</feature>
<gene>
    <name evidence="12" type="ORF">B0H64DRAFT_383666</name>
</gene>
<sequence>MPPKRGKWPSGAKAPRGRPTAPRGKLRDFLPVTANTGLQSNGFSMKDEAKHTASHQFSSAWPSGDAHLRQKPVTFVSAGVVEPLKEERPSDDTPASDIPEEPLGDPIGAAAAAAEVKNVENTNTGAIHAETAIETTLETIGQPSLTELLAQQPSIDELVQPSETQVNETADLFFFDLAEDEPMIDHTFPPPKIPSPRSSFSGSDSSEEIILFKGRATSGHKAAEKNKIIGSDSVTAPSVKLTEHKPKATMGGGSKNSVSQAVTHQSRSSRTRSRSRHKRSQASNVVVNEDEDAILADYIANMAADSDNDYPPSQFQSTAGRRDLGGDDDAVDFGSGNDKSPIDDNAQNNEGEGSRSSDLSDADVDDVMSDDGQKDMEADMDDETLARLLAKQEDLGMGSDDLLLFTSSFGNVNDKKARGKRPANAGPSRGLREPASATQVADALDSLDLADWGQLTGQTRKRRSKQAPNFDVSDSDIEAILNTGYHRDRERKKSRKLAREALRAQGLLGKNTDPDDLRVKYLSGMKLDDMKLELTSFLLSSAERLDFPPLDKQARKILHELANKFNVKSQSIGKGDQRRPVLYRTNRTFRYTSTGAEEATSHVNRAASHIHRKYFHRVDVKGPRTEFPRNAGRERSGHKALALREGEIVGGSVPELGQENKGRNMLEKMGWSKGMSLGALDNQGILEPVAQVMKRSKAGLG</sequence>
<feature type="region of interest" description="Disordered" evidence="9">
    <location>
        <begin position="80"/>
        <end position="107"/>
    </location>
</feature>
<dbReference type="Pfam" id="PF01424">
    <property type="entry name" value="R3H"/>
    <property type="match status" value="1"/>
</dbReference>
<dbReference type="AlphaFoldDB" id="A0AAE0HTD5"/>
<dbReference type="PANTHER" id="PTHR14195">
    <property type="entry name" value="G PATCH DOMAIN CONTAINING PROTEIN 2"/>
    <property type="match status" value="1"/>
</dbReference>
<evidence type="ECO:0000259" key="10">
    <source>
        <dbReference type="PROSITE" id="PS50174"/>
    </source>
</evidence>
<dbReference type="Gene3D" id="3.30.1370.50">
    <property type="entry name" value="R3H-like domain"/>
    <property type="match status" value="1"/>
</dbReference>
<dbReference type="Pfam" id="PF01585">
    <property type="entry name" value="G-patch"/>
    <property type="match status" value="1"/>
</dbReference>
<accession>A0AAE0HTD5</accession>
<feature type="compositionally biased region" description="Acidic residues" evidence="9">
    <location>
        <begin position="360"/>
        <end position="369"/>
    </location>
</feature>
<keyword evidence="7" id="KW-0508">mRNA splicing</keyword>
<organism evidence="12 13">
    <name type="scientific">Chaetomium fimeti</name>
    <dbReference type="NCBI Taxonomy" id="1854472"/>
    <lineage>
        <taxon>Eukaryota</taxon>
        <taxon>Fungi</taxon>
        <taxon>Dikarya</taxon>
        <taxon>Ascomycota</taxon>
        <taxon>Pezizomycotina</taxon>
        <taxon>Sordariomycetes</taxon>
        <taxon>Sordariomycetidae</taxon>
        <taxon>Sordariales</taxon>
        <taxon>Chaetomiaceae</taxon>
        <taxon>Chaetomium</taxon>
    </lineage>
</organism>
<feature type="region of interest" description="Disordered" evidence="9">
    <location>
        <begin position="214"/>
        <end position="288"/>
    </location>
</feature>
<feature type="compositionally biased region" description="Polar residues" evidence="9">
    <location>
        <begin position="255"/>
        <end position="265"/>
    </location>
</feature>
<feature type="domain" description="R3H" evidence="11">
    <location>
        <begin position="524"/>
        <end position="586"/>
    </location>
</feature>
<keyword evidence="8" id="KW-0539">Nucleus</keyword>
<evidence type="ECO:0000256" key="9">
    <source>
        <dbReference type="SAM" id="MobiDB-lite"/>
    </source>
</evidence>
<reference evidence="12" key="1">
    <citation type="journal article" date="2023" name="Mol. Phylogenet. Evol.">
        <title>Genome-scale phylogeny and comparative genomics of the fungal order Sordariales.</title>
        <authorList>
            <person name="Hensen N."/>
            <person name="Bonometti L."/>
            <person name="Westerberg I."/>
            <person name="Brannstrom I.O."/>
            <person name="Guillou S."/>
            <person name="Cros-Aarteil S."/>
            <person name="Calhoun S."/>
            <person name="Haridas S."/>
            <person name="Kuo A."/>
            <person name="Mondo S."/>
            <person name="Pangilinan J."/>
            <person name="Riley R."/>
            <person name="LaButti K."/>
            <person name="Andreopoulos B."/>
            <person name="Lipzen A."/>
            <person name="Chen C."/>
            <person name="Yan M."/>
            <person name="Daum C."/>
            <person name="Ng V."/>
            <person name="Clum A."/>
            <person name="Steindorff A."/>
            <person name="Ohm R.A."/>
            <person name="Martin F."/>
            <person name="Silar P."/>
            <person name="Natvig D.O."/>
            <person name="Lalanne C."/>
            <person name="Gautier V."/>
            <person name="Ament-Velasquez S.L."/>
            <person name="Kruys A."/>
            <person name="Hutchinson M.I."/>
            <person name="Powell A.J."/>
            <person name="Barry K."/>
            <person name="Miller A.N."/>
            <person name="Grigoriev I.V."/>
            <person name="Debuchy R."/>
            <person name="Gladieux P."/>
            <person name="Hiltunen Thoren M."/>
            <person name="Johannesson H."/>
        </authorList>
    </citation>
    <scope>NUCLEOTIDE SEQUENCE</scope>
    <source>
        <strain evidence="12">CBS 168.71</strain>
    </source>
</reference>
<dbReference type="GO" id="GO:0005737">
    <property type="term" value="C:cytoplasm"/>
    <property type="evidence" value="ECO:0007669"/>
    <property type="project" value="UniProtKB-SubCell"/>
</dbReference>
<evidence type="ECO:0000259" key="11">
    <source>
        <dbReference type="PROSITE" id="PS51061"/>
    </source>
</evidence>
<dbReference type="InterPro" id="IPR001374">
    <property type="entry name" value="R3H_dom"/>
</dbReference>
<evidence type="ECO:0000256" key="1">
    <source>
        <dbReference type="ARBA" id="ARBA00004123"/>
    </source>
</evidence>
<dbReference type="Proteomes" id="UP001278766">
    <property type="component" value="Unassembled WGS sequence"/>
</dbReference>
<reference evidence="12" key="2">
    <citation type="submission" date="2023-06" db="EMBL/GenBank/DDBJ databases">
        <authorList>
            <consortium name="Lawrence Berkeley National Laboratory"/>
            <person name="Haridas S."/>
            <person name="Hensen N."/>
            <person name="Bonometti L."/>
            <person name="Westerberg I."/>
            <person name="Brannstrom I.O."/>
            <person name="Guillou S."/>
            <person name="Cros-Aarteil S."/>
            <person name="Calhoun S."/>
            <person name="Kuo A."/>
            <person name="Mondo S."/>
            <person name="Pangilinan J."/>
            <person name="Riley R."/>
            <person name="Labutti K."/>
            <person name="Andreopoulos B."/>
            <person name="Lipzen A."/>
            <person name="Chen C."/>
            <person name="Yanf M."/>
            <person name="Daum C."/>
            <person name="Ng V."/>
            <person name="Clum A."/>
            <person name="Steindorff A."/>
            <person name="Ohm R."/>
            <person name="Martin F."/>
            <person name="Silar P."/>
            <person name="Natvig D."/>
            <person name="Lalanne C."/>
            <person name="Gautier V."/>
            <person name="Ament-Velasquez S.L."/>
            <person name="Kruys A."/>
            <person name="Hutchinson M.I."/>
            <person name="Powell A.J."/>
            <person name="Barry K."/>
            <person name="Miller A.N."/>
            <person name="Grigoriev I.V."/>
            <person name="Debuchy R."/>
            <person name="Gladieux P."/>
            <person name="Thoren M.H."/>
            <person name="Johannesson H."/>
        </authorList>
    </citation>
    <scope>NUCLEOTIDE SEQUENCE</scope>
    <source>
        <strain evidence="12">CBS 168.71</strain>
    </source>
</reference>
<evidence type="ECO:0000256" key="8">
    <source>
        <dbReference type="ARBA" id="ARBA00023242"/>
    </source>
</evidence>
<evidence type="ECO:0000256" key="7">
    <source>
        <dbReference type="ARBA" id="ARBA00023187"/>
    </source>
</evidence>
<evidence type="ECO:0000256" key="2">
    <source>
        <dbReference type="ARBA" id="ARBA00004496"/>
    </source>
</evidence>
<comment type="similarity">
    <text evidence="3">Belongs to the SQS1 family.</text>
</comment>
<keyword evidence="13" id="KW-1185">Reference proteome</keyword>
<evidence type="ECO:0000313" key="13">
    <source>
        <dbReference type="Proteomes" id="UP001278766"/>
    </source>
</evidence>
<dbReference type="GO" id="GO:0005634">
    <property type="term" value="C:nucleus"/>
    <property type="evidence" value="ECO:0007669"/>
    <property type="project" value="UniProtKB-SubCell"/>
</dbReference>
<evidence type="ECO:0000313" key="12">
    <source>
        <dbReference type="EMBL" id="KAK3301461.1"/>
    </source>
</evidence>
<dbReference type="SMART" id="SM00443">
    <property type="entry name" value="G_patch"/>
    <property type="match status" value="1"/>
</dbReference>
<feature type="compositionally biased region" description="Basic residues" evidence="9">
    <location>
        <begin position="267"/>
        <end position="280"/>
    </location>
</feature>
<comment type="subcellular location">
    <subcellularLocation>
        <location evidence="2">Cytoplasm</location>
    </subcellularLocation>
    <subcellularLocation>
        <location evidence="1">Nucleus</location>
    </subcellularLocation>
</comment>
<comment type="caution">
    <text evidence="12">The sequence shown here is derived from an EMBL/GenBank/DDBJ whole genome shotgun (WGS) entry which is preliminary data.</text>
</comment>
<feature type="region of interest" description="Disordered" evidence="9">
    <location>
        <begin position="413"/>
        <end position="439"/>
    </location>
</feature>
<dbReference type="SMART" id="SM00393">
    <property type="entry name" value="R3H"/>
    <property type="match status" value="1"/>
</dbReference>
<dbReference type="RefSeq" id="XP_062664975.1">
    <property type="nucleotide sequence ID" value="XM_062802966.1"/>
</dbReference>
<keyword evidence="5" id="KW-0963">Cytoplasm</keyword>
<dbReference type="EMBL" id="JAUEPN010000001">
    <property type="protein sequence ID" value="KAK3301461.1"/>
    <property type="molecule type" value="Genomic_DNA"/>
</dbReference>
<keyword evidence="6" id="KW-0507">mRNA processing</keyword>
<dbReference type="GO" id="GO:0006397">
    <property type="term" value="P:mRNA processing"/>
    <property type="evidence" value="ECO:0007669"/>
    <property type="project" value="UniProtKB-KW"/>
</dbReference>
<dbReference type="GO" id="GO:0003676">
    <property type="term" value="F:nucleic acid binding"/>
    <property type="evidence" value="ECO:0007669"/>
    <property type="project" value="UniProtKB-UniRule"/>
</dbReference>
<feature type="region of interest" description="Disordered" evidence="9">
    <location>
        <begin position="1"/>
        <end position="50"/>
    </location>
</feature>